<dbReference type="Proteomes" id="UP000763505">
    <property type="component" value="Unassembled WGS sequence"/>
</dbReference>
<evidence type="ECO:0000313" key="2">
    <source>
        <dbReference type="Proteomes" id="UP000763505"/>
    </source>
</evidence>
<dbReference type="AlphaFoldDB" id="A0A921JB26"/>
<reference evidence="1" key="2">
    <citation type="submission" date="2021-09" db="EMBL/GenBank/DDBJ databases">
        <authorList>
            <person name="Gilroy R."/>
        </authorList>
    </citation>
    <scope>NUCLEOTIDE SEQUENCE</scope>
    <source>
        <strain evidence="1">6019</strain>
    </source>
</reference>
<organism evidence="1 2">
    <name type="scientific">Aliicoccus persicus</name>
    <dbReference type="NCBI Taxonomy" id="930138"/>
    <lineage>
        <taxon>Bacteria</taxon>
        <taxon>Bacillati</taxon>
        <taxon>Bacillota</taxon>
        <taxon>Bacilli</taxon>
        <taxon>Bacillales</taxon>
        <taxon>Staphylococcaceae</taxon>
        <taxon>Aliicoccus</taxon>
    </lineage>
</organism>
<evidence type="ECO:0008006" key="3">
    <source>
        <dbReference type="Google" id="ProtNLM"/>
    </source>
</evidence>
<comment type="caution">
    <text evidence="1">The sequence shown here is derived from an EMBL/GenBank/DDBJ whole genome shotgun (WGS) entry which is preliminary data.</text>
</comment>
<gene>
    <name evidence="1" type="ORF">K8V35_05470</name>
</gene>
<name>A0A921JB26_9STAP</name>
<reference evidence="1" key="1">
    <citation type="journal article" date="2021" name="PeerJ">
        <title>Extensive microbial diversity within the chicken gut microbiome revealed by metagenomics and culture.</title>
        <authorList>
            <person name="Gilroy R."/>
            <person name="Ravi A."/>
            <person name="Getino M."/>
            <person name="Pursley I."/>
            <person name="Horton D.L."/>
            <person name="Alikhan N.F."/>
            <person name="Baker D."/>
            <person name="Gharbi K."/>
            <person name="Hall N."/>
            <person name="Watson M."/>
            <person name="Adriaenssens E.M."/>
            <person name="Foster-Nyarko E."/>
            <person name="Jarju S."/>
            <person name="Secka A."/>
            <person name="Antonio M."/>
            <person name="Oren A."/>
            <person name="Chaudhuri R.R."/>
            <person name="La Ragione R."/>
            <person name="Hildebrand F."/>
            <person name="Pallen M.J."/>
        </authorList>
    </citation>
    <scope>NUCLEOTIDE SEQUENCE</scope>
    <source>
        <strain evidence="1">6019</strain>
    </source>
</reference>
<proteinExistence type="predicted"/>
<evidence type="ECO:0000313" key="1">
    <source>
        <dbReference type="EMBL" id="HJE19782.1"/>
    </source>
</evidence>
<dbReference type="EMBL" id="DYYI01000058">
    <property type="protein sequence ID" value="HJE19782.1"/>
    <property type="molecule type" value="Genomic_DNA"/>
</dbReference>
<protein>
    <recommendedName>
        <fullName evidence="3">Asparagine synthetase domain-containing protein</fullName>
    </recommendedName>
</protein>
<sequence length="605" mass="71293">MIVKNDSVKYSYLLIHDSISHQPITTSRNFQIDDWMLYVSDDMDVNLFESDKDKIILLGYCMDIRDGLKKEDDVLNDLLKSEDIVKDLEYINGRYTLIVSVGNSINVYTDTSAMLPTHYASKHKILSSHDELIKEVLEPKIEITPVTDRYEGALDFTRYVDIFKFNPSLTLELNTYTFSRIYPRHQIERIDVNEIVSEFDHYINEMNKWLKNQSNRIILTLTGGFDSRVSMAFTNELAEKVEYITYIHPDVTRLNETAQKAYAIDEFITNDIAKNMRINHTHVKLADHPLPKEDRPYYLKYMQSRHSFALINYFKNYRDFNKAIHIKSTVYGMGKSDFPLNRPHNVTTLEEMISFVHGVPKMMIESNDYKQIMAEYFNRNIHSINVGKGRHYFDIFHLESRLANWHSNTTQEVDPYIIEFIYMNSRKLIDLIQSPNIQQRKDKLLYKLLIKKYWPTLLYIGFNETSYYLDENKIGLNNVYFNGLDVIDSQNLEFNIEDNILEFKPNTTKVNPSTMYMMQLKNNSNKEQSIRLYSGYSKKTNKVYIDATIHQSDEKSSETIDIADLSQGFDLILKPFRQLTVKINYHHSFDKESWQQAGRIYIKFN</sequence>
<accession>A0A921JB26</accession>